<dbReference type="InterPro" id="IPR004139">
    <property type="entry name" value="Glyco_trans_13"/>
</dbReference>
<evidence type="ECO:0000256" key="4">
    <source>
        <dbReference type="ARBA" id="ARBA00006492"/>
    </source>
</evidence>
<comment type="similarity">
    <text evidence="4">Belongs to the glycosyltransferase 13 family.</text>
</comment>
<dbReference type="CDD" id="cd13937">
    <property type="entry name" value="PANDER_GnT-1_2_like"/>
    <property type="match status" value="1"/>
</dbReference>
<evidence type="ECO:0000256" key="10">
    <source>
        <dbReference type="ARBA" id="ARBA00022723"/>
    </source>
</evidence>
<evidence type="ECO:0000313" key="23">
    <source>
        <dbReference type="Proteomes" id="UP001642540"/>
    </source>
</evidence>
<evidence type="ECO:0000259" key="21">
    <source>
        <dbReference type="Pfam" id="PF15711"/>
    </source>
</evidence>
<evidence type="ECO:0000256" key="5">
    <source>
        <dbReference type="ARBA" id="ARBA00021956"/>
    </source>
</evidence>
<dbReference type="InterPro" id="IPR039474">
    <property type="entry name" value="POMGNT1_PANDER-like"/>
</dbReference>
<keyword evidence="8" id="KW-0808">Transferase</keyword>
<dbReference type="Proteomes" id="UP001642540">
    <property type="component" value="Unassembled WGS sequence"/>
</dbReference>
<keyword evidence="10" id="KW-0479">Metal-binding</keyword>
<evidence type="ECO:0000256" key="14">
    <source>
        <dbReference type="ARBA" id="ARBA00023136"/>
    </source>
</evidence>
<dbReference type="EMBL" id="CAXLJM020000013">
    <property type="protein sequence ID" value="CAL8078793.1"/>
    <property type="molecule type" value="Genomic_DNA"/>
</dbReference>
<evidence type="ECO:0000256" key="19">
    <source>
        <dbReference type="SAM" id="MobiDB-lite"/>
    </source>
</evidence>
<protein>
    <recommendedName>
        <fullName evidence="5">Protein O-linked-mannose beta-1,2-N-acetylglucosaminyltransferase 1</fullName>
    </recommendedName>
</protein>
<comment type="pathway">
    <text evidence="3">Protein modification; protein glycosylation.</text>
</comment>
<dbReference type="Pfam" id="PF03071">
    <property type="entry name" value="GNT-I"/>
    <property type="match status" value="1"/>
</dbReference>
<reference evidence="22 23" key="1">
    <citation type="submission" date="2024-08" db="EMBL/GenBank/DDBJ databases">
        <authorList>
            <person name="Cucini C."/>
            <person name="Frati F."/>
        </authorList>
    </citation>
    <scope>NUCLEOTIDE SEQUENCE [LARGE SCALE GENOMIC DNA]</scope>
</reference>
<evidence type="ECO:0000256" key="18">
    <source>
        <dbReference type="ARBA" id="ARBA00049045"/>
    </source>
</evidence>
<dbReference type="InterPro" id="IPR052463">
    <property type="entry name" value="O-linked_mannose_GnT"/>
</dbReference>
<keyword evidence="13" id="KW-0333">Golgi apparatus</keyword>
<keyword evidence="23" id="KW-1185">Reference proteome</keyword>
<dbReference type="PANTHER" id="PTHR46396">
    <property type="entry name" value="PROTEIN O-LINKED-MANNOSE BETA-1,2-N-ACETYLGLUCOSAMINYLTRANSFERASE 1"/>
    <property type="match status" value="1"/>
</dbReference>
<feature type="region of interest" description="Disordered" evidence="19">
    <location>
        <begin position="1"/>
        <end position="20"/>
    </location>
</feature>
<name>A0ABP1PVB1_9HEXA</name>
<keyword evidence="9 20" id="KW-0812">Transmembrane</keyword>
<comment type="subunit">
    <text evidence="17">Interacts with DAG1 (via O-linked mannose moiety). Interacts (via transmembrane domain) with FKTN; the interaction is direct and is required for normal location in Golgi membranes.</text>
</comment>
<dbReference type="Pfam" id="PF15711">
    <property type="entry name" value="ILEI"/>
    <property type="match status" value="1"/>
</dbReference>
<gene>
    <name evidence="22" type="ORF">ODALV1_LOCUS4188</name>
</gene>
<keyword evidence="16" id="KW-0464">Manganese</keyword>
<feature type="region of interest" description="Disordered" evidence="19">
    <location>
        <begin position="135"/>
        <end position="162"/>
    </location>
</feature>
<feature type="compositionally biased region" description="Low complexity" evidence="19">
    <location>
        <begin position="8"/>
        <end position="17"/>
    </location>
</feature>
<dbReference type="InterPro" id="IPR029044">
    <property type="entry name" value="Nucleotide-diphossugar_trans"/>
</dbReference>
<dbReference type="InterPro" id="IPR039477">
    <property type="entry name" value="ILEI/PANDER_dom"/>
</dbReference>
<proteinExistence type="inferred from homology"/>
<evidence type="ECO:0000256" key="13">
    <source>
        <dbReference type="ARBA" id="ARBA00023034"/>
    </source>
</evidence>
<evidence type="ECO:0000256" key="2">
    <source>
        <dbReference type="ARBA" id="ARBA00004323"/>
    </source>
</evidence>
<evidence type="ECO:0000256" key="6">
    <source>
        <dbReference type="ARBA" id="ARBA00022553"/>
    </source>
</evidence>
<evidence type="ECO:0000256" key="16">
    <source>
        <dbReference type="ARBA" id="ARBA00023211"/>
    </source>
</evidence>
<keyword evidence="11" id="KW-0735">Signal-anchor</keyword>
<evidence type="ECO:0000256" key="15">
    <source>
        <dbReference type="ARBA" id="ARBA00023157"/>
    </source>
</evidence>
<evidence type="ECO:0000256" key="20">
    <source>
        <dbReference type="SAM" id="Phobius"/>
    </source>
</evidence>
<keyword evidence="7" id="KW-0328">Glycosyltransferase</keyword>
<keyword evidence="6" id="KW-0597">Phosphoprotein</keyword>
<accession>A0ABP1PVB1</accession>
<dbReference type="SUPFAM" id="SSF53448">
    <property type="entry name" value="Nucleotide-diphospho-sugar transferases"/>
    <property type="match status" value="1"/>
</dbReference>
<evidence type="ECO:0000256" key="8">
    <source>
        <dbReference type="ARBA" id="ARBA00022679"/>
    </source>
</evidence>
<evidence type="ECO:0000256" key="1">
    <source>
        <dbReference type="ARBA" id="ARBA00001936"/>
    </source>
</evidence>
<comment type="caution">
    <text evidence="22">The sequence shown here is derived from an EMBL/GenBank/DDBJ whole genome shotgun (WGS) entry which is preliminary data.</text>
</comment>
<comment type="catalytic activity">
    <reaction evidence="18">
        <text>3-O-(alpha-D-mannosyl)-L-threonyl-[protein] + UDP-N-acetyl-alpha-D-glucosamine = 3-O-(N-acetyl-beta-D-glucosaminyl-(1-&gt;2)-alpha-D-mannosyl)-L-threonyl-[protein] + UDP + H(+)</text>
        <dbReference type="Rhea" id="RHEA:54128"/>
        <dbReference type="Rhea" id="RHEA-COMP:13547"/>
        <dbReference type="Rhea" id="RHEA-COMP:13802"/>
        <dbReference type="ChEBI" id="CHEBI:15378"/>
        <dbReference type="ChEBI" id="CHEBI:57705"/>
        <dbReference type="ChEBI" id="CHEBI:58223"/>
        <dbReference type="ChEBI" id="CHEBI:137323"/>
        <dbReference type="ChEBI" id="CHEBI:138067"/>
    </reaction>
</comment>
<evidence type="ECO:0000256" key="12">
    <source>
        <dbReference type="ARBA" id="ARBA00022989"/>
    </source>
</evidence>
<evidence type="ECO:0000256" key="11">
    <source>
        <dbReference type="ARBA" id="ARBA00022968"/>
    </source>
</evidence>
<evidence type="ECO:0000256" key="3">
    <source>
        <dbReference type="ARBA" id="ARBA00004922"/>
    </source>
</evidence>
<dbReference type="Gene3D" id="3.90.550.10">
    <property type="entry name" value="Spore Coat Polysaccharide Biosynthesis Protein SpsA, Chain A"/>
    <property type="match status" value="1"/>
</dbReference>
<keyword evidence="12 20" id="KW-1133">Transmembrane helix</keyword>
<feature type="domain" description="ILEI/PANDER" evidence="21">
    <location>
        <begin position="198"/>
        <end position="287"/>
    </location>
</feature>
<evidence type="ECO:0000313" key="22">
    <source>
        <dbReference type="EMBL" id="CAL8078793.1"/>
    </source>
</evidence>
<evidence type="ECO:0000256" key="7">
    <source>
        <dbReference type="ARBA" id="ARBA00022676"/>
    </source>
</evidence>
<dbReference type="PROSITE" id="PS52031">
    <property type="entry name" value="GG_LECTIN"/>
    <property type="match status" value="1"/>
</dbReference>
<dbReference type="PANTHER" id="PTHR46396:SF1">
    <property type="entry name" value="PROTEIN O-LINKED-MANNOSE BETA-1,2-N-ACETYLGLUCOSAMINYLTRANSFERASE 1"/>
    <property type="match status" value="1"/>
</dbReference>
<comment type="cofactor">
    <cofactor evidence="1">
        <name>Mn(2+)</name>
        <dbReference type="ChEBI" id="CHEBI:29035"/>
    </cofactor>
</comment>
<sequence length="735" mass="82737">MKSANRHCSPGSCATSSGSGGGIISSNSSSCSGGYSSTSTIFQPTLFIPHRRFYFARSLNTRRRFCKKILQGVVVMILLVTIGLNVVFIMETGRRLKYQQQQLEQQYSAFLPTAVAAVSGSDEWWKGRWKSEGKDGNYRKDSGGSGNGFGSPAEKSSTAGGGSPVRTLTIEAWSSQSRVAVTVDGATILDDSEPNKNRGIHVLVLNQATGSVMAQRVFDTYSPHEDEAMVLFLNMIADGRILVFAIKDEGTFQMKHNAREALGKMGSERAKNLGWRDMWAMVTRKGDSSLKIPIKALAEQYSKSTEFHSWGAPVSLKVQVPLTSLHESQCDWEPSKENDRRKEFCNHIEGYGSVCSCKDPAPLVFQKTPSALLNYSTFDVPVAVIASNRPHYLFRMLRSLLSAEGANPSMVTVFIDGYYQEPMAVSKLFGLRGIQHTPLGSRNARISQHYKASLTATFNIFPNAKYAIIVEEDLDVSPDFFSYFSQTVRLLDEDPTLYCISAWNDQGYEHTSADPALLYRVETMPGLGWILKKSLYKNELEPNWPTPEKMWDWDMWMRLPDIRKGRECIIPDVSRTYHFGASGLNMNSYFQDVYFKKRSFNTSPGVRLTDVDSLKQSNYEKRVRDLLTLATVVDHSKSPCESNFIPETKGEIYVMYIKMDDPRDFKTWLQVAKCFKIWDLDARGYHKGMWRIHSKSNQLLVVGVPFSPYSNFKPSNVTPIYLDSESQQAKDVRGY</sequence>
<evidence type="ECO:0000256" key="17">
    <source>
        <dbReference type="ARBA" id="ARBA00046887"/>
    </source>
</evidence>
<evidence type="ECO:0000256" key="9">
    <source>
        <dbReference type="ARBA" id="ARBA00022692"/>
    </source>
</evidence>
<keyword evidence="14 20" id="KW-0472">Membrane</keyword>
<comment type="subcellular location">
    <subcellularLocation>
        <location evidence="2">Golgi apparatus membrane</location>
        <topology evidence="2">Single-pass type II membrane protein</topology>
    </subcellularLocation>
</comment>
<keyword evidence="15" id="KW-1015">Disulfide bond</keyword>
<feature type="transmembrane region" description="Helical" evidence="20">
    <location>
        <begin position="69"/>
        <end position="90"/>
    </location>
</feature>
<organism evidence="22 23">
    <name type="scientific">Orchesella dallaii</name>
    <dbReference type="NCBI Taxonomy" id="48710"/>
    <lineage>
        <taxon>Eukaryota</taxon>
        <taxon>Metazoa</taxon>
        <taxon>Ecdysozoa</taxon>
        <taxon>Arthropoda</taxon>
        <taxon>Hexapoda</taxon>
        <taxon>Collembola</taxon>
        <taxon>Entomobryomorpha</taxon>
        <taxon>Entomobryoidea</taxon>
        <taxon>Orchesellidae</taxon>
        <taxon>Orchesellinae</taxon>
        <taxon>Orchesella</taxon>
    </lineage>
</organism>